<evidence type="ECO:0000256" key="11">
    <source>
        <dbReference type="ARBA" id="ARBA00022982"/>
    </source>
</evidence>
<gene>
    <name evidence="24" type="ORF">GCM10009821_05120</name>
</gene>
<feature type="region of interest" description="Disordered" evidence="21">
    <location>
        <begin position="1"/>
        <end position="42"/>
    </location>
</feature>
<dbReference type="RefSeq" id="WP_344323909.1">
    <property type="nucleotide sequence ID" value="NZ_BAAAPY010000001.1"/>
</dbReference>
<evidence type="ECO:0000256" key="1">
    <source>
        <dbReference type="ARBA" id="ARBA00002494"/>
    </source>
</evidence>
<evidence type="ECO:0000313" key="24">
    <source>
        <dbReference type="EMBL" id="GAA2070749.1"/>
    </source>
</evidence>
<evidence type="ECO:0000256" key="12">
    <source>
        <dbReference type="ARBA" id="ARBA00022989"/>
    </source>
</evidence>
<evidence type="ECO:0000256" key="19">
    <source>
        <dbReference type="ARBA" id="ARBA00032409"/>
    </source>
</evidence>
<evidence type="ECO:0000256" key="18">
    <source>
        <dbReference type="ARBA" id="ARBA00029586"/>
    </source>
</evidence>
<dbReference type="SUPFAM" id="SSF50022">
    <property type="entry name" value="ISP domain"/>
    <property type="match status" value="1"/>
</dbReference>
<keyword evidence="14" id="KW-0408">Iron</keyword>
<feature type="compositionally biased region" description="Basic and acidic residues" evidence="21">
    <location>
        <begin position="29"/>
        <end position="42"/>
    </location>
</feature>
<keyword evidence="13" id="KW-0560">Oxidoreductase</keyword>
<sequence length="356" mass="38953">MSDDLDKSGRDGENLPAADPIADPGLPEHQWRPTDVDPAQERRAERQVTGMFLTAALLFVLFVVAYFAVEVDAIIFDYSASNIALGVTLGGGLLLIGMGIIQWAKKLMADHEMVEMRHPAASSKEDREAVMKDINAGIEESTLGRRPMIRNSLLLSLGALAAPSVVLLRDLGPLPYDQESTVWEPGMRVVNDVSGLPIRPSEIEVGQLVNAQPAIFFPQDGEEEAEISGHSQLAPKAKAAVIVVRMRPEDITPEAGKENWGIDGILCFSKICTHVGCPISLWERQTHHLLCPCHQSTYDLADNGKVIFGPAHRPLPQLPLMLDSEGYLVAQSDFLDIQGPSYPEIARHQEKLDSES</sequence>
<evidence type="ECO:0000256" key="2">
    <source>
        <dbReference type="ARBA" id="ARBA00004651"/>
    </source>
</evidence>
<keyword evidence="17" id="KW-1015">Disulfide bond</keyword>
<evidence type="ECO:0000256" key="3">
    <source>
        <dbReference type="ARBA" id="ARBA00010651"/>
    </source>
</evidence>
<comment type="similarity">
    <text evidence="3">Belongs to the Rieske iron-sulfur protein family.</text>
</comment>
<evidence type="ECO:0000256" key="22">
    <source>
        <dbReference type="SAM" id="Phobius"/>
    </source>
</evidence>
<keyword evidence="16 22" id="KW-0472">Membrane</keyword>
<proteinExistence type="inferred from homology"/>
<accession>A0ABN2VS40</accession>
<organism evidence="24 25">
    <name type="scientific">Aeromicrobium halocynthiae</name>
    <dbReference type="NCBI Taxonomy" id="560557"/>
    <lineage>
        <taxon>Bacteria</taxon>
        <taxon>Bacillati</taxon>
        <taxon>Actinomycetota</taxon>
        <taxon>Actinomycetes</taxon>
        <taxon>Propionibacteriales</taxon>
        <taxon>Nocardioidaceae</taxon>
        <taxon>Aeromicrobium</taxon>
    </lineage>
</organism>
<protein>
    <recommendedName>
        <fullName evidence="4">Cytochrome bc1 complex Rieske iron-sulfur subunit</fullName>
    </recommendedName>
    <alternativeName>
        <fullName evidence="18">Cytochrome bc1 reductase complex subunit QcrA</fullName>
    </alternativeName>
    <alternativeName>
        <fullName evidence="19">Rieske iron-sulfur protein</fullName>
    </alternativeName>
</protein>
<dbReference type="InterPro" id="IPR014349">
    <property type="entry name" value="Rieske_Fe-S_prot"/>
</dbReference>
<reference evidence="24 25" key="1">
    <citation type="journal article" date="2019" name="Int. J. Syst. Evol. Microbiol.">
        <title>The Global Catalogue of Microorganisms (GCM) 10K type strain sequencing project: providing services to taxonomists for standard genome sequencing and annotation.</title>
        <authorList>
            <consortium name="The Broad Institute Genomics Platform"/>
            <consortium name="The Broad Institute Genome Sequencing Center for Infectious Disease"/>
            <person name="Wu L."/>
            <person name="Ma J."/>
        </authorList>
    </citation>
    <scope>NUCLEOTIDE SEQUENCE [LARGE SCALE GENOMIC DNA]</scope>
    <source>
        <strain evidence="24 25">JCM 15749</strain>
    </source>
</reference>
<dbReference type="PANTHER" id="PTHR10134">
    <property type="entry name" value="CYTOCHROME B-C1 COMPLEX SUBUNIT RIESKE, MITOCHONDRIAL"/>
    <property type="match status" value="1"/>
</dbReference>
<evidence type="ECO:0000256" key="16">
    <source>
        <dbReference type="ARBA" id="ARBA00023136"/>
    </source>
</evidence>
<dbReference type="PROSITE" id="PS51296">
    <property type="entry name" value="RIESKE"/>
    <property type="match status" value="1"/>
</dbReference>
<evidence type="ECO:0000259" key="23">
    <source>
        <dbReference type="PROSITE" id="PS51296"/>
    </source>
</evidence>
<evidence type="ECO:0000256" key="21">
    <source>
        <dbReference type="SAM" id="MobiDB-lite"/>
    </source>
</evidence>
<evidence type="ECO:0000313" key="25">
    <source>
        <dbReference type="Proteomes" id="UP001501480"/>
    </source>
</evidence>
<keyword evidence="6" id="KW-1003">Cell membrane</keyword>
<keyword evidence="9" id="KW-0001">2Fe-2S</keyword>
<dbReference type="Gene3D" id="2.102.10.10">
    <property type="entry name" value="Rieske [2Fe-2S] iron-sulphur domain"/>
    <property type="match status" value="1"/>
</dbReference>
<keyword evidence="25" id="KW-1185">Reference proteome</keyword>
<keyword evidence="15" id="KW-0411">Iron-sulfur</keyword>
<dbReference type="InterPro" id="IPR005805">
    <property type="entry name" value="Rieske_Fe-S_prot_C"/>
</dbReference>
<evidence type="ECO:0000256" key="9">
    <source>
        <dbReference type="ARBA" id="ARBA00022714"/>
    </source>
</evidence>
<name>A0ABN2VS40_9ACTN</name>
<dbReference type="InterPro" id="IPR017941">
    <property type="entry name" value="Rieske_2Fe-2S"/>
</dbReference>
<evidence type="ECO:0000256" key="15">
    <source>
        <dbReference type="ARBA" id="ARBA00023014"/>
    </source>
</evidence>
<dbReference type="InterPro" id="IPR036922">
    <property type="entry name" value="Rieske_2Fe-2S_sf"/>
</dbReference>
<comment type="cofactor">
    <cofactor evidence="20">
        <name>[2Fe-2S] cluster</name>
        <dbReference type="ChEBI" id="CHEBI:190135"/>
    </cofactor>
</comment>
<evidence type="ECO:0000256" key="4">
    <source>
        <dbReference type="ARBA" id="ARBA00015816"/>
    </source>
</evidence>
<dbReference type="PRINTS" id="PR00162">
    <property type="entry name" value="RIESKE"/>
</dbReference>
<evidence type="ECO:0000256" key="17">
    <source>
        <dbReference type="ARBA" id="ARBA00023157"/>
    </source>
</evidence>
<keyword evidence="11" id="KW-0249">Electron transport</keyword>
<evidence type="ECO:0000256" key="10">
    <source>
        <dbReference type="ARBA" id="ARBA00022723"/>
    </source>
</evidence>
<evidence type="ECO:0000256" key="5">
    <source>
        <dbReference type="ARBA" id="ARBA00022448"/>
    </source>
</evidence>
<feature type="compositionally biased region" description="Basic and acidic residues" evidence="21">
    <location>
        <begin position="1"/>
        <end position="13"/>
    </location>
</feature>
<evidence type="ECO:0000256" key="13">
    <source>
        <dbReference type="ARBA" id="ARBA00023002"/>
    </source>
</evidence>
<evidence type="ECO:0000256" key="6">
    <source>
        <dbReference type="ARBA" id="ARBA00022475"/>
    </source>
</evidence>
<keyword evidence="10" id="KW-0479">Metal-binding</keyword>
<keyword evidence="7" id="KW-0679">Respiratory chain</keyword>
<evidence type="ECO:0000256" key="20">
    <source>
        <dbReference type="ARBA" id="ARBA00034078"/>
    </source>
</evidence>
<evidence type="ECO:0000256" key="8">
    <source>
        <dbReference type="ARBA" id="ARBA00022692"/>
    </source>
</evidence>
<dbReference type="InterPro" id="IPR045603">
    <property type="entry name" value="QcrA_N"/>
</dbReference>
<dbReference type="Proteomes" id="UP001501480">
    <property type="component" value="Unassembled WGS sequence"/>
</dbReference>
<evidence type="ECO:0000256" key="14">
    <source>
        <dbReference type="ARBA" id="ARBA00023004"/>
    </source>
</evidence>
<keyword evidence="12 22" id="KW-1133">Transmembrane helix</keyword>
<dbReference type="CDD" id="cd03467">
    <property type="entry name" value="Rieske"/>
    <property type="match status" value="1"/>
</dbReference>
<comment type="function">
    <text evidence="1">Iron-sulfur subunit of the cytochrome bc1 complex, an essential component of the respiratory electron transport chain required for ATP synthesis. The bc1 complex catalyzes the oxidation of menaquinol and the reduction of cytochrome c in the respiratory chain. The bc1 complex operates through a Q-cycle mechanism that couples electron transfer to generation of the proton gradient that drives ATP synthesis.</text>
</comment>
<keyword evidence="5" id="KW-0813">Transport</keyword>
<dbReference type="EMBL" id="BAAAPY010000001">
    <property type="protein sequence ID" value="GAA2070749.1"/>
    <property type="molecule type" value="Genomic_DNA"/>
</dbReference>
<feature type="transmembrane region" description="Helical" evidence="22">
    <location>
        <begin position="50"/>
        <end position="69"/>
    </location>
</feature>
<dbReference type="Pfam" id="PF19297">
    <property type="entry name" value="QcrA_N"/>
    <property type="match status" value="1"/>
</dbReference>
<comment type="subcellular location">
    <subcellularLocation>
        <location evidence="2">Cell membrane</location>
        <topology evidence="2">Multi-pass membrane protein</topology>
    </subcellularLocation>
</comment>
<feature type="transmembrane region" description="Helical" evidence="22">
    <location>
        <begin position="81"/>
        <end position="104"/>
    </location>
</feature>
<feature type="domain" description="Rieske" evidence="23">
    <location>
        <begin position="260"/>
        <end position="329"/>
    </location>
</feature>
<evidence type="ECO:0000256" key="7">
    <source>
        <dbReference type="ARBA" id="ARBA00022660"/>
    </source>
</evidence>
<keyword evidence="8 22" id="KW-0812">Transmembrane</keyword>
<dbReference type="Pfam" id="PF00355">
    <property type="entry name" value="Rieske"/>
    <property type="match status" value="1"/>
</dbReference>
<comment type="caution">
    <text evidence="24">The sequence shown here is derived from an EMBL/GenBank/DDBJ whole genome shotgun (WGS) entry which is preliminary data.</text>
</comment>